<dbReference type="AlphaFoldDB" id="A0A401GG13"/>
<name>A0A401GG13_9APHY</name>
<comment type="caution">
    <text evidence="1">The sequence shown here is derived from an EMBL/GenBank/DDBJ whole genome shotgun (WGS) entry which is preliminary data.</text>
</comment>
<protein>
    <submittedName>
        <fullName evidence="1">Uncharacterized protein</fullName>
    </submittedName>
</protein>
<dbReference type="RefSeq" id="XP_027611956.1">
    <property type="nucleotide sequence ID" value="XM_027756155.1"/>
</dbReference>
<keyword evidence="2" id="KW-1185">Reference proteome</keyword>
<evidence type="ECO:0000313" key="1">
    <source>
        <dbReference type="EMBL" id="GBE81043.1"/>
    </source>
</evidence>
<dbReference type="Proteomes" id="UP000287166">
    <property type="component" value="Unassembled WGS sequence"/>
</dbReference>
<gene>
    <name evidence="1" type="ORF">SCP_0307660</name>
</gene>
<reference evidence="1 2" key="1">
    <citation type="journal article" date="2018" name="Sci. Rep.">
        <title>Genome sequence of the cauliflower mushroom Sparassis crispa (Hanabiratake) and its association with beneficial usage.</title>
        <authorList>
            <person name="Kiyama R."/>
            <person name="Furutani Y."/>
            <person name="Kawaguchi K."/>
            <person name="Nakanishi T."/>
        </authorList>
    </citation>
    <scope>NUCLEOTIDE SEQUENCE [LARGE SCALE GENOMIC DNA]</scope>
</reference>
<dbReference type="InParanoid" id="A0A401GG13"/>
<proteinExistence type="predicted"/>
<sequence length="285" mass="32815">MPLEPPPTYMEACSRPPGYTATRAHHHCPTCTCLPRTRRNSDAEWASPAHKLIRIHFFDSPYSEEYTELHFPLDEDGYLDYEKLAKTLGVKEVVRKELLGRLLVQTALREPADLIRRAMWFKQLTIVEFSRCQTEPILYSESLTRLNVQVHIRWYPSPTSDIALFEETFEDIDLFNCLSLGRIARKHGILNVQIFDPCTMKRLPTNFMHVLFPRERARVRGNRPYIAITDAAVPLPMEGIDNAQLIGEAGSPVFDTAGRLVGCHFHSKLTTNDEWRRLLARILGR</sequence>
<dbReference type="EMBL" id="BFAD01000003">
    <property type="protein sequence ID" value="GBE81043.1"/>
    <property type="molecule type" value="Genomic_DNA"/>
</dbReference>
<dbReference type="GeneID" id="38777960"/>
<organism evidence="1 2">
    <name type="scientific">Sparassis crispa</name>
    <dbReference type="NCBI Taxonomy" id="139825"/>
    <lineage>
        <taxon>Eukaryota</taxon>
        <taxon>Fungi</taxon>
        <taxon>Dikarya</taxon>
        <taxon>Basidiomycota</taxon>
        <taxon>Agaricomycotina</taxon>
        <taxon>Agaricomycetes</taxon>
        <taxon>Polyporales</taxon>
        <taxon>Sparassidaceae</taxon>
        <taxon>Sparassis</taxon>
    </lineage>
</organism>
<evidence type="ECO:0000313" key="2">
    <source>
        <dbReference type="Proteomes" id="UP000287166"/>
    </source>
</evidence>
<accession>A0A401GG13</accession>